<proteinExistence type="predicted"/>
<dbReference type="PANTHER" id="PTHR43096">
    <property type="entry name" value="DNAJ HOMOLOG 1, MITOCHONDRIAL-RELATED"/>
    <property type="match status" value="1"/>
</dbReference>
<dbReference type="Gene3D" id="2.60.260.20">
    <property type="entry name" value="Urease metallochaperone UreE, N-terminal domain"/>
    <property type="match status" value="2"/>
</dbReference>
<dbReference type="PROSITE" id="PS00636">
    <property type="entry name" value="DNAJ_1"/>
    <property type="match status" value="1"/>
</dbReference>
<dbReference type="InterPro" id="IPR002939">
    <property type="entry name" value="DnaJ_C"/>
</dbReference>
<keyword evidence="1" id="KW-0963">Cytoplasm</keyword>
<dbReference type="PRINTS" id="PR00625">
    <property type="entry name" value="JDOMAIN"/>
</dbReference>
<dbReference type="RefSeq" id="WP_275089387.1">
    <property type="nucleotide sequence ID" value="NZ_CP119078.1"/>
</dbReference>
<gene>
    <name evidence="4" type="ORF">PXX05_02025</name>
</gene>
<dbReference type="Pfam" id="PF00226">
    <property type="entry name" value="DnaJ"/>
    <property type="match status" value="1"/>
</dbReference>
<dbReference type="SMART" id="SM00271">
    <property type="entry name" value="DnaJ"/>
    <property type="match status" value="1"/>
</dbReference>
<dbReference type="EMBL" id="CP119078">
    <property type="protein sequence ID" value="WED43577.1"/>
    <property type="molecule type" value="Genomic_DNA"/>
</dbReference>
<dbReference type="InterPro" id="IPR036869">
    <property type="entry name" value="J_dom_sf"/>
</dbReference>
<dbReference type="Gene3D" id="1.10.287.110">
    <property type="entry name" value="DnaJ domain"/>
    <property type="match status" value="1"/>
</dbReference>
<dbReference type="SUPFAM" id="SSF46565">
    <property type="entry name" value="Chaperone J-domain"/>
    <property type="match status" value="1"/>
</dbReference>
<dbReference type="Pfam" id="PF01556">
    <property type="entry name" value="DnaJ_C"/>
    <property type="match status" value="1"/>
</dbReference>
<protein>
    <submittedName>
        <fullName evidence="4">DnaJ C-terminal domain-containing protein</fullName>
    </submittedName>
</protein>
<dbReference type="CDD" id="cd06257">
    <property type="entry name" value="DnaJ"/>
    <property type="match status" value="1"/>
</dbReference>
<dbReference type="InterPro" id="IPR001623">
    <property type="entry name" value="DnaJ_domain"/>
</dbReference>
<dbReference type="PANTHER" id="PTHR43096:SF52">
    <property type="entry name" value="DNAJ HOMOLOG 1, MITOCHONDRIAL-RELATED"/>
    <property type="match status" value="1"/>
</dbReference>
<keyword evidence="5" id="KW-1185">Reference proteome</keyword>
<dbReference type="InterPro" id="IPR008971">
    <property type="entry name" value="HSP40/DnaJ_pept-bd"/>
</dbReference>
<organism evidence="4 5">
    <name type="scientific">Legionella cardiaca</name>
    <dbReference type="NCBI Taxonomy" id="1071983"/>
    <lineage>
        <taxon>Bacteria</taxon>
        <taxon>Pseudomonadati</taxon>
        <taxon>Pseudomonadota</taxon>
        <taxon>Gammaproteobacteria</taxon>
        <taxon>Legionellales</taxon>
        <taxon>Legionellaceae</taxon>
        <taxon>Legionella</taxon>
    </lineage>
</organism>
<keyword evidence="2" id="KW-0143">Chaperone</keyword>
<accession>A0ABY8ASC8</accession>
<dbReference type="PROSITE" id="PS50076">
    <property type="entry name" value="DNAJ_2"/>
    <property type="match status" value="1"/>
</dbReference>
<sequence>MEYKDYYQIMGLERNASPEDIKRAYRKLARKYHPDVSKEANAEAKFKELGEAYEVLKDPEKRAKYDQYGKYWKEQGQGYNPQAGRQQYQHYEQEDMAGFEDFLNSIFKERFHQEHAFYDHGQDIHAKLNITLEESYHGAEKTLQLQIPVTDRHGNVSYEARAVKVKIPKGIVNKQQIRLKGQGGRGASNQAGDLYIEIDFHHHSYFHLHKKDIHLQLPIAPWEAALGATIAVPTLGGKVNLKIPKLSQSGKKMRLKGRGLPGNPPGDQYIILQIVIPEIENEQANKLYEQLADTIKFNPRENLGASNG</sequence>
<evidence type="ECO:0000256" key="1">
    <source>
        <dbReference type="ARBA" id="ARBA00022490"/>
    </source>
</evidence>
<evidence type="ECO:0000313" key="4">
    <source>
        <dbReference type="EMBL" id="WED43577.1"/>
    </source>
</evidence>
<dbReference type="SUPFAM" id="SSF49493">
    <property type="entry name" value="HSP40/DnaJ peptide-binding domain"/>
    <property type="match status" value="2"/>
</dbReference>
<evidence type="ECO:0000313" key="5">
    <source>
        <dbReference type="Proteomes" id="UP001222087"/>
    </source>
</evidence>
<dbReference type="Proteomes" id="UP001222087">
    <property type="component" value="Chromosome"/>
</dbReference>
<feature type="domain" description="J" evidence="3">
    <location>
        <begin position="5"/>
        <end position="69"/>
    </location>
</feature>
<evidence type="ECO:0000256" key="2">
    <source>
        <dbReference type="ARBA" id="ARBA00023186"/>
    </source>
</evidence>
<name>A0ABY8ASC8_9GAMM</name>
<dbReference type="CDD" id="cd10747">
    <property type="entry name" value="DnaJ_C"/>
    <property type="match status" value="1"/>
</dbReference>
<dbReference type="InterPro" id="IPR018253">
    <property type="entry name" value="DnaJ_domain_CS"/>
</dbReference>
<reference evidence="4 5" key="1">
    <citation type="submission" date="2023-02" db="EMBL/GenBank/DDBJ databases">
        <title>Genome Sequence of L. cardiaca H63T.</title>
        <authorList>
            <person name="Lopez A.E."/>
            <person name="Cianciotto N.P."/>
        </authorList>
    </citation>
    <scope>NUCLEOTIDE SEQUENCE [LARGE SCALE GENOMIC DNA]</scope>
    <source>
        <strain evidence="4 5">H63</strain>
    </source>
</reference>
<evidence type="ECO:0000259" key="3">
    <source>
        <dbReference type="PROSITE" id="PS50076"/>
    </source>
</evidence>